<protein>
    <submittedName>
        <fullName evidence="1">Uncharacterized protein</fullName>
    </submittedName>
</protein>
<evidence type="ECO:0000313" key="2">
    <source>
        <dbReference type="Proteomes" id="UP001635817"/>
    </source>
</evidence>
<dbReference type="RefSeq" id="WP_409549462.1">
    <property type="nucleotide sequence ID" value="NZ_JBKBDE010000002.1"/>
</dbReference>
<name>A0ABW9LW18_9MYCO</name>
<accession>A0ABW9LW18</accession>
<dbReference type="EMBL" id="JBKBDE010000002">
    <property type="protein sequence ID" value="MFN6550676.1"/>
    <property type="molecule type" value="Genomic_DNA"/>
</dbReference>
<proteinExistence type="predicted"/>
<evidence type="ECO:0000313" key="1">
    <source>
        <dbReference type="EMBL" id="MFN6550676.1"/>
    </source>
</evidence>
<reference evidence="1 2" key="1">
    <citation type="submission" date="2024-12" db="EMBL/GenBank/DDBJ databases">
        <title>The coexistence of Mycolicibacterium septicum and Mycolicibacterium nivoides in clinical samples.</title>
        <authorList>
            <person name="Wang C."/>
            <person name="Feng Y."/>
            <person name="Zong Z."/>
        </authorList>
    </citation>
    <scope>NUCLEOTIDE SEQUENCE [LARGE SCALE GENOMIC DNA]</scope>
    <source>
        <strain evidence="1 2">120310</strain>
    </source>
</reference>
<dbReference type="Proteomes" id="UP001635817">
    <property type="component" value="Unassembled WGS sequence"/>
</dbReference>
<sequence length="84" mass="9304">MTPDEYAAQVFLLQHAFKTGQIGNGEFVQRVAWLTFVAQGVTHPTVSQLEQRMHEVLDAAEFMGERPTVDEVLTATAFISPAPE</sequence>
<keyword evidence="2" id="KW-1185">Reference proteome</keyword>
<comment type="caution">
    <text evidence="1">The sequence shown here is derived from an EMBL/GenBank/DDBJ whole genome shotgun (WGS) entry which is preliminary data.</text>
</comment>
<gene>
    <name evidence="1" type="ORF">ACK4CP_09755</name>
</gene>
<organism evidence="1 2">
    <name type="scientific">Mycolicibacterium septicum</name>
    <dbReference type="NCBI Taxonomy" id="98668"/>
    <lineage>
        <taxon>Bacteria</taxon>
        <taxon>Bacillati</taxon>
        <taxon>Actinomycetota</taxon>
        <taxon>Actinomycetes</taxon>
        <taxon>Mycobacteriales</taxon>
        <taxon>Mycobacteriaceae</taxon>
        <taxon>Mycolicibacterium</taxon>
    </lineage>
</organism>